<dbReference type="Pfam" id="PF13242">
    <property type="entry name" value="Hydrolase_like"/>
    <property type="match status" value="1"/>
</dbReference>
<dbReference type="OrthoDB" id="9810449at2"/>
<dbReference type="KEGG" id="bco:Bcell_3794"/>
<dbReference type="AlphaFoldDB" id="E6TU03"/>
<reference evidence="1" key="1">
    <citation type="submission" date="2010-12" db="EMBL/GenBank/DDBJ databases">
        <title>Complete sequence of Bacillus cellulosilyticus DSM 2522.</title>
        <authorList>
            <consortium name="US DOE Joint Genome Institute"/>
            <person name="Lucas S."/>
            <person name="Copeland A."/>
            <person name="Lapidus A."/>
            <person name="Cheng J.-F."/>
            <person name="Bruce D."/>
            <person name="Goodwin L."/>
            <person name="Pitluck S."/>
            <person name="Chertkov O."/>
            <person name="Detter J.C."/>
            <person name="Han C."/>
            <person name="Tapia R."/>
            <person name="Land M."/>
            <person name="Hauser L."/>
            <person name="Jeffries C."/>
            <person name="Kyrpides N."/>
            <person name="Ivanova N."/>
            <person name="Mikhailova N."/>
            <person name="Brumm P."/>
            <person name="Mead D."/>
            <person name="Woyke T."/>
        </authorList>
    </citation>
    <scope>NUCLEOTIDE SEQUENCE [LARGE SCALE GENOMIC DNA]</scope>
    <source>
        <strain evidence="1">DSM 2522</strain>
    </source>
</reference>
<dbReference type="EMBL" id="CP002394">
    <property type="protein sequence ID" value="ADU32034.1"/>
    <property type="molecule type" value="Genomic_DNA"/>
</dbReference>
<dbReference type="HOGENOM" id="CLU_043473_1_2_9"/>
<dbReference type="STRING" id="649639.Bcell_3794"/>
<keyword evidence="1" id="KW-0378">Hydrolase</keyword>
<dbReference type="GO" id="GO:0016791">
    <property type="term" value="F:phosphatase activity"/>
    <property type="evidence" value="ECO:0007669"/>
    <property type="project" value="TreeGrafter"/>
</dbReference>
<proteinExistence type="predicted"/>
<dbReference type="GO" id="GO:0005737">
    <property type="term" value="C:cytoplasm"/>
    <property type="evidence" value="ECO:0007669"/>
    <property type="project" value="TreeGrafter"/>
</dbReference>
<organism evidence="1 2">
    <name type="scientific">Evansella cellulosilytica (strain ATCC 21833 / DSM 2522 / FERM P-1141 / JCM 9156 / N-4)</name>
    <name type="common">Bacillus cellulosilyticus</name>
    <dbReference type="NCBI Taxonomy" id="649639"/>
    <lineage>
        <taxon>Bacteria</taxon>
        <taxon>Bacillati</taxon>
        <taxon>Bacillota</taxon>
        <taxon>Bacilli</taxon>
        <taxon>Bacillales</taxon>
        <taxon>Bacillaceae</taxon>
        <taxon>Evansella</taxon>
    </lineage>
</organism>
<name>E6TU03_EVAC2</name>
<dbReference type="Pfam" id="PF13344">
    <property type="entry name" value="Hydrolase_6"/>
    <property type="match status" value="1"/>
</dbReference>
<sequence length="268" mass="29764">MNESLLLEKKVFLFDLDGCIYHGHRASTRAAELIAFLRGENKQIRFITNNSTDNAIDIQDRLLNMGIQVATEEIITATDYIGLYLKERFGEIKVKVVGSIGLKKSIIHHGHVVLDDFSHERAEVIIIGRDVTFCYEKLKMVVNEEKRGAIILGTNMDAAHPGLNGEIVPETGSLIAAIETITSNPIMTFGKPSPYLFTYGMESCDVKASECVMIGDNYDTDVVGAMSLGISSVWLTDVSINALKYEASDTIKKIVKFKSIEDFYMAVR</sequence>
<dbReference type="NCBIfam" id="TIGR01460">
    <property type="entry name" value="HAD-SF-IIA"/>
    <property type="match status" value="1"/>
</dbReference>
<keyword evidence="2" id="KW-1185">Reference proteome</keyword>
<dbReference type="eggNOG" id="COG0647">
    <property type="taxonomic scope" value="Bacteria"/>
</dbReference>
<evidence type="ECO:0000313" key="1">
    <source>
        <dbReference type="EMBL" id="ADU32034.1"/>
    </source>
</evidence>
<dbReference type="InterPro" id="IPR006357">
    <property type="entry name" value="HAD-SF_hydro_IIA"/>
</dbReference>
<evidence type="ECO:0000313" key="2">
    <source>
        <dbReference type="Proteomes" id="UP000001401"/>
    </source>
</evidence>
<dbReference type="Proteomes" id="UP000001401">
    <property type="component" value="Chromosome"/>
</dbReference>
<accession>E6TU03</accession>
<dbReference type="InterPro" id="IPR023214">
    <property type="entry name" value="HAD_sf"/>
</dbReference>
<protein>
    <submittedName>
        <fullName evidence="1">HAD-superfamily hydrolase, subfamily IIA</fullName>
    </submittedName>
</protein>
<gene>
    <name evidence="1" type="ordered locus">Bcell_3794</name>
</gene>
<dbReference type="Gene3D" id="3.40.50.1000">
    <property type="entry name" value="HAD superfamily/HAD-like"/>
    <property type="match status" value="2"/>
</dbReference>
<dbReference type="PANTHER" id="PTHR19288">
    <property type="entry name" value="4-NITROPHENYLPHOSPHATASE-RELATED"/>
    <property type="match status" value="1"/>
</dbReference>
<dbReference type="PANTHER" id="PTHR19288:SF46">
    <property type="entry name" value="HALOACID DEHALOGENASE-LIKE HYDROLASE DOMAIN-CONTAINING PROTEIN 2"/>
    <property type="match status" value="1"/>
</dbReference>
<dbReference type="RefSeq" id="WP_013490365.1">
    <property type="nucleotide sequence ID" value="NC_014829.1"/>
</dbReference>
<dbReference type="InterPro" id="IPR036412">
    <property type="entry name" value="HAD-like_sf"/>
</dbReference>
<dbReference type="SUPFAM" id="SSF56784">
    <property type="entry name" value="HAD-like"/>
    <property type="match status" value="1"/>
</dbReference>